<dbReference type="GO" id="GO:0008168">
    <property type="term" value="F:methyltransferase activity"/>
    <property type="evidence" value="ECO:0007669"/>
    <property type="project" value="UniProtKB-KW"/>
</dbReference>
<dbReference type="InterPro" id="IPR029063">
    <property type="entry name" value="SAM-dependent_MTases_sf"/>
</dbReference>
<dbReference type="Pfam" id="PF13649">
    <property type="entry name" value="Methyltransf_25"/>
    <property type="match status" value="1"/>
</dbReference>
<dbReference type="EMBL" id="JBEPSJ010000001">
    <property type="protein sequence ID" value="MET4580925.1"/>
    <property type="molecule type" value="Genomic_DNA"/>
</dbReference>
<evidence type="ECO:0000313" key="4">
    <source>
        <dbReference type="Proteomes" id="UP001549257"/>
    </source>
</evidence>
<dbReference type="PANTHER" id="PTHR43861">
    <property type="entry name" value="TRANS-ACONITATE 2-METHYLTRANSFERASE-RELATED"/>
    <property type="match status" value="1"/>
</dbReference>
<dbReference type="RefSeq" id="WP_354023131.1">
    <property type="nucleotide sequence ID" value="NZ_JBEPSJ010000001.1"/>
</dbReference>
<organism evidence="3 4">
    <name type="scientific">Conyzicola nivalis</name>
    <dbReference type="NCBI Taxonomy" id="1477021"/>
    <lineage>
        <taxon>Bacteria</taxon>
        <taxon>Bacillati</taxon>
        <taxon>Actinomycetota</taxon>
        <taxon>Actinomycetes</taxon>
        <taxon>Micrococcales</taxon>
        <taxon>Microbacteriaceae</taxon>
        <taxon>Conyzicola</taxon>
    </lineage>
</organism>
<name>A0ABV2QIQ3_9MICO</name>
<reference evidence="3 4" key="1">
    <citation type="submission" date="2024-06" db="EMBL/GenBank/DDBJ databases">
        <title>Sorghum-associated microbial communities from plants grown in Nebraska, USA.</title>
        <authorList>
            <person name="Schachtman D."/>
        </authorList>
    </citation>
    <scope>NUCLEOTIDE SEQUENCE [LARGE SCALE GENOMIC DNA]</scope>
    <source>
        <strain evidence="3 4">2857</strain>
    </source>
</reference>
<keyword evidence="4" id="KW-1185">Reference proteome</keyword>
<dbReference type="GO" id="GO:0032259">
    <property type="term" value="P:methylation"/>
    <property type="evidence" value="ECO:0007669"/>
    <property type="project" value="UniProtKB-KW"/>
</dbReference>
<evidence type="ECO:0000256" key="1">
    <source>
        <dbReference type="ARBA" id="ARBA00022679"/>
    </source>
</evidence>
<evidence type="ECO:0000313" key="3">
    <source>
        <dbReference type="EMBL" id="MET4580925.1"/>
    </source>
</evidence>
<dbReference type="Gene3D" id="3.40.50.150">
    <property type="entry name" value="Vaccinia Virus protein VP39"/>
    <property type="match status" value="1"/>
</dbReference>
<dbReference type="InterPro" id="IPR041698">
    <property type="entry name" value="Methyltransf_25"/>
</dbReference>
<accession>A0ABV2QIQ3</accession>
<comment type="caution">
    <text evidence="3">The sequence shown here is derived from an EMBL/GenBank/DDBJ whole genome shotgun (WGS) entry which is preliminary data.</text>
</comment>
<evidence type="ECO:0000259" key="2">
    <source>
        <dbReference type="Pfam" id="PF13649"/>
    </source>
</evidence>
<feature type="domain" description="Methyltransferase" evidence="2">
    <location>
        <begin position="41"/>
        <end position="131"/>
    </location>
</feature>
<dbReference type="SUPFAM" id="SSF53335">
    <property type="entry name" value="S-adenosyl-L-methionine-dependent methyltransferases"/>
    <property type="match status" value="1"/>
</dbReference>
<dbReference type="Proteomes" id="UP001549257">
    <property type="component" value="Unassembled WGS sequence"/>
</dbReference>
<proteinExistence type="predicted"/>
<sequence length="210" mass="22656">MTSEAAQYWENRYRERGRTWSGRVNAALEREVNGVAPGSALDLGCGEGGDALWLAHNGWSVTAVDIAPSAIAIGAAAQQPGDDIEWVVADLAEWQPPRRYDLVTASFLHSYVELPREEILRRAATAVASDGLLLIVGHAGVPHWAAHTPHEGEVVELPSPDEMLEALRLEPAEWTVLTKALVERPVTAPDGSAGTIDDSVLMLRRNPAVS</sequence>
<dbReference type="PANTHER" id="PTHR43861:SF3">
    <property type="entry name" value="PUTATIVE (AFU_ORTHOLOGUE AFUA_2G14390)-RELATED"/>
    <property type="match status" value="1"/>
</dbReference>
<dbReference type="CDD" id="cd02440">
    <property type="entry name" value="AdoMet_MTases"/>
    <property type="match status" value="1"/>
</dbReference>
<protein>
    <submittedName>
        <fullName evidence="3">SAM-dependent methyltransferase</fullName>
    </submittedName>
</protein>
<keyword evidence="3" id="KW-0489">Methyltransferase</keyword>
<gene>
    <name evidence="3" type="ORF">ABIE21_000415</name>
</gene>
<keyword evidence="1" id="KW-0808">Transferase</keyword>